<dbReference type="AlphaFoldDB" id="A0A243WH37"/>
<evidence type="ECO:0000313" key="5">
    <source>
        <dbReference type="Proteomes" id="UP000194873"/>
    </source>
</evidence>
<evidence type="ECO:0000256" key="1">
    <source>
        <dbReference type="SAM" id="SignalP"/>
    </source>
</evidence>
<reference evidence="4 5" key="1">
    <citation type="submission" date="2017-01" db="EMBL/GenBank/DDBJ databases">
        <title>A new Hymenobacter.</title>
        <authorList>
            <person name="Liang Y."/>
            <person name="Feng F."/>
        </authorList>
    </citation>
    <scope>NUCLEOTIDE SEQUENCE [LARGE SCALE GENOMIC DNA]</scope>
    <source>
        <strain evidence="4">MIMBbqt21</strain>
    </source>
</reference>
<keyword evidence="1" id="KW-0732">Signal</keyword>
<feature type="chain" id="PRO_5013326470" evidence="1">
    <location>
        <begin position="22"/>
        <end position="820"/>
    </location>
</feature>
<dbReference type="EMBL" id="MTSE01000002">
    <property type="protein sequence ID" value="OUJ75105.1"/>
    <property type="molecule type" value="Genomic_DNA"/>
</dbReference>
<dbReference type="InterPro" id="IPR002469">
    <property type="entry name" value="Peptidase_S9B_N"/>
</dbReference>
<dbReference type="SUPFAM" id="SSF53474">
    <property type="entry name" value="alpha/beta-Hydrolases"/>
    <property type="match status" value="1"/>
</dbReference>
<evidence type="ECO:0000259" key="3">
    <source>
        <dbReference type="Pfam" id="PF00930"/>
    </source>
</evidence>
<organism evidence="4 5">
    <name type="scientific">Hymenobacter crusticola</name>
    <dbReference type="NCBI Taxonomy" id="1770526"/>
    <lineage>
        <taxon>Bacteria</taxon>
        <taxon>Pseudomonadati</taxon>
        <taxon>Bacteroidota</taxon>
        <taxon>Cytophagia</taxon>
        <taxon>Cytophagales</taxon>
        <taxon>Hymenobacteraceae</taxon>
        <taxon>Hymenobacter</taxon>
    </lineage>
</organism>
<dbReference type="InterPro" id="IPR050278">
    <property type="entry name" value="Serine_Prot_S9B/DPPIV"/>
</dbReference>
<proteinExistence type="predicted"/>
<gene>
    <name evidence="4" type="ORF">BXP70_03510</name>
</gene>
<dbReference type="SUPFAM" id="SSF82171">
    <property type="entry name" value="DPP6 N-terminal domain-like"/>
    <property type="match status" value="1"/>
</dbReference>
<evidence type="ECO:0000313" key="4">
    <source>
        <dbReference type="EMBL" id="OUJ75105.1"/>
    </source>
</evidence>
<dbReference type="GO" id="GO:0008239">
    <property type="term" value="F:dipeptidyl-peptidase activity"/>
    <property type="evidence" value="ECO:0007669"/>
    <property type="project" value="TreeGrafter"/>
</dbReference>
<dbReference type="OrthoDB" id="9812921at2"/>
<dbReference type="Pfam" id="PF00326">
    <property type="entry name" value="Peptidase_S9"/>
    <property type="match status" value="1"/>
</dbReference>
<comment type="caution">
    <text evidence="4">The sequence shown here is derived from an EMBL/GenBank/DDBJ whole genome shotgun (WGS) entry which is preliminary data.</text>
</comment>
<accession>A0A243WH37</accession>
<dbReference type="Pfam" id="PF00930">
    <property type="entry name" value="DPPIV_N"/>
    <property type="match status" value="1"/>
</dbReference>
<feature type="signal peptide" evidence="1">
    <location>
        <begin position="1"/>
        <end position="21"/>
    </location>
</feature>
<feature type="domain" description="Dipeptidylpeptidase IV N-terminal" evidence="3">
    <location>
        <begin position="358"/>
        <end position="522"/>
    </location>
</feature>
<evidence type="ECO:0000259" key="2">
    <source>
        <dbReference type="Pfam" id="PF00326"/>
    </source>
</evidence>
<feature type="domain" description="Peptidase S9 prolyl oligopeptidase catalytic" evidence="2">
    <location>
        <begin position="612"/>
        <end position="808"/>
    </location>
</feature>
<dbReference type="InterPro" id="IPR029058">
    <property type="entry name" value="AB_hydrolase_fold"/>
</dbReference>
<dbReference type="Proteomes" id="UP000194873">
    <property type="component" value="Unassembled WGS sequence"/>
</dbReference>
<dbReference type="Gene3D" id="2.140.10.30">
    <property type="entry name" value="Dipeptidylpeptidase IV, N-terminal domain"/>
    <property type="match status" value="2"/>
</dbReference>
<dbReference type="RefSeq" id="WP_086592650.1">
    <property type="nucleotide sequence ID" value="NZ_MTSE01000002.1"/>
</dbReference>
<dbReference type="PANTHER" id="PTHR11731">
    <property type="entry name" value="PROTEASE FAMILY S9B,C DIPEPTIDYL-PEPTIDASE IV-RELATED"/>
    <property type="match status" value="1"/>
</dbReference>
<sequence>MRLSTLIRVLPWLLPTATAFAQTNSTATLAPLTVEKIMRDPAQWLGTSPSNIAWSEDSKRIYFDWNPEKNRRDSLYVIAAGGGTPRKVSFREQRGLPTTNARYDQRYTRKVYERDGDIYLLDLKTGKTRRVTNTAERESAPDFALREQLISYLRAGNLFTWDPATGETVQRTDFRKGSKPGDPLMNKEEKFLKAQQLALFQIIRQRDQDRQAREQAQKALAKLRPKAIYTGTQNVSGIVLSPDGRYVTYRLAQEPTGAKTTIVPNFVTASGYTEDIPTRTKVGVPQTTYTLGFYDVARDTTFMVSLRDLPGYNDQPAYLKEYTAKAKAKSAADTTKAAGAKKTTAASERSLVPFGPFWSENGEHAFLVVRSADNKDRWIATLDPTTRKLASLDRQHDEAWINGPGIGYDEGNVGWLPDNRRIWFQSEATGYSHLYTVDAASKEKKALTSGNFEVQEARLSRDKKTWYISANKTAPGEKQFYRMPVTGGALTQLTTLPGASEVTISPDEKTLAVRYSYTNKPWELYVMDNKPGAKPRQLTHSTTAEFESYAWRDPEIIKIKATDGADVYARLYRPASPVAQGPAVIFVHGAGYLQNAHKWWSQYSREYMFNNLLVDKGYTVLDIDYRGSSGYGRDVRTGIYRYMGGKDLSDHVDGAKLLVEKYGVSPQRIGIYGGSYGGFITLMAMFTQPDVFRAGAGLRSVTDWAHYNHGYTDNILNEPYNDSLAYTRSSPIYYAEGLKGALLMCHGMVDTNVHFEDIVRLSQRLIELHKENWELAVYPVENHGFEEPASWTDEYKRILKLFETNLKSTGATGGSTGSGQ</sequence>
<protein>
    <submittedName>
        <fullName evidence="4">S9 family peptidase</fullName>
    </submittedName>
</protein>
<dbReference type="InterPro" id="IPR001375">
    <property type="entry name" value="Peptidase_S9_cat"/>
</dbReference>
<name>A0A243WH37_9BACT</name>
<dbReference type="GO" id="GO:0008236">
    <property type="term" value="F:serine-type peptidase activity"/>
    <property type="evidence" value="ECO:0007669"/>
    <property type="project" value="InterPro"/>
</dbReference>
<dbReference type="PANTHER" id="PTHR11731:SF193">
    <property type="entry name" value="DIPEPTIDYL PEPTIDASE 9"/>
    <property type="match status" value="1"/>
</dbReference>
<dbReference type="Gene3D" id="3.40.50.1820">
    <property type="entry name" value="alpha/beta hydrolase"/>
    <property type="match status" value="1"/>
</dbReference>
<keyword evidence="5" id="KW-1185">Reference proteome</keyword>
<dbReference type="GO" id="GO:0006508">
    <property type="term" value="P:proteolysis"/>
    <property type="evidence" value="ECO:0007669"/>
    <property type="project" value="InterPro"/>
</dbReference>